<dbReference type="GeneID" id="20079068"/>
<dbReference type="EMBL" id="KI913954">
    <property type="protein sequence ID" value="ETW07517.1"/>
    <property type="molecule type" value="Genomic_DNA"/>
</dbReference>
<name>A0A024UNU9_9STRA</name>
<dbReference type="RefSeq" id="XP_008863610.1">
    <property type="nucleotide sequence ID" value="XM_008865388.1"/>
</dbReference>
<dbReference type="VEuPathDB" id="FungiDB:H310_02018"/>
<reference evidence="1" key="1">
    <citation type="submission" date="2013-12" db="EMBL/GenBank/DDBJ databases">
        <title>The Genome Sequence of Aphanomyces invadans NJM9701.</title>
        <authorList>
            <consortium name="The Broad Institute Genomics Platform"/>
            <person name="Russ C."/>
            <person name="Tyler B."/>
            <person name="van West P."/>
            <person name="Dieguez-Uribeondo J."/>
            <person name="Young S.K."/>
            <person name="Zeng Q."/>
            <person name="Gargeya S."/>
            <person name="Fitzgerald M."/>
            <person name="Abouelleil A."/>
            <person name="Alvarado L."/>
            <person name="Chapman S.B."/>
            <person name="Gainer-Dewar J."/>
            <person name="Goldberg J."/>
            <person name="Griggs A."/>
            <person name="Gujja S."/>
            <person name="Hansen M."/>
            <person name="Howarth C."/>
            <person name="Imamovic A."/>
            <person name="Ireland A."/>
            <person name="Larimer J."/>
            <person name="McCowan C."/>
            <person name="Murphy C."/>
            <person name="Pearson M."/>
            <person name="Poon T.W."/>
            <person name="Priest M."/>
            <person name="Roberts A."/>
            <person name="Saif S."/>
            <person name="Shea T."/>
            <person name="Sykes S."/>
            <person name="Wortman J."/>
            <person name="Nusbaum C."/>
            <person name="Birren B."/>
        </authorList>
    </citation>
    <scope>NUCLEOTIDE SEQUENCE [LARGE SCALE GENOMIC DNA]</scope>
    <source>
        <strain evidence="1">NJM9701</strain>
    </source>
</reference>
<protein>
    <submittedName>
        <fullName evidence="1">Uncharacterized protein</fullName>
    </submittedName>
</protein>
<proteinExistence type="predicted"/>
<accession>A0A024UNU9</accession>
<evidence type="ECO:0000313" key="1">
    <source>
        <dbReference type="EMBL" id="ETW07517.1"/>
    </source>
</evidence>
<dbReference type="AlphaFoldDB" id="A0A024UNU9"/>
<sequence>MGLSSQRCVQPEMAADASTRRCLSSCSPSTRRSFGKDAVANLAFNPTDEWALQFQKQPAPSTGYMYAVAIDEYTASVEAKFGRRSASPILASRRLTVH</sequence>
<organism evidence="1">
    <name type="scientific">Aphanomyces invadans</name>
    <dbReference type="NCBI Taxonomy" id="157072"/>
    <lineage>
        <taxon>Eukaryota</taxon>
        <taxon>Sar</taxon>
        <taxon>Stramenopiles</taxon>
        <taxon>Oomycota</taxon>
        <taxon>Saprolegniomycetes</taxon>
        <taxon>Saprolegniales</taxon>
        <taxon>Verrucalvaceae</taxon>
        <taxon>Aphanomyces</taxon>
    </lineage>
</organism>
<gene>
    <name evidence="1" type="ORF">H310_02018</name>
</gene>